<sequence>MPCLLCTLDPLCTAPYALPTLHPASILPTLHPAPWPPIPHPTLNIFQPYLHPSTPLITPDNPKFLEDPMEQEEVSELVTFWNRNVFPADSSAKRPITKDSALSRLKERRAANMARRTSNGTGAPAVA</sequence>
<dbReference type="OrthoDB" id="3160134at2759"/>
<keyword evidence="3" id="KW-1185">Reference proteome</keyword>
<evidence type="ECO:0000313" key="2">
    <source>
        <dbReference type="EMBL" id="RDB27246.1"/>
    </source>
</evidence>
<comment type="caution">
    <text evidence="2">The sequence shown here is derived from an EMBL/GenBank/DDBJ whole genome shotgun (WGS) entry which is preliminary data.</text>
</comment>
<dbReference type="InParanoid" id="A0A369K8L1"/>
<evidence type="ECO:0000313" key="3">
    <source>
        <dbReference type="Proteomes" id="UP000076154"/>
    </source>
</evidence>
<organism evidence="2 3">
    <name type="scientific">Hypsizygus marmoreus</name>
    <name type="common">White beech mushroom</name>
    <name type="synonym">Agaricus marmoreus</name>
    <dbReference type="NCBI Taxonomy" id="39966"/>
    <lineage>
        <taxon>Eukaryota</taxon>
        <taxon>Fungi</taxon>
        <taxon>Dikarya</taxon>
        <taxon>Basidiomycota</taxon>
        <taxon>Agaricomycotina</taxon>
        <taxon>Agaricomycetes</taxon>
        <taxon>Agaricomycetidae</taxon>
        <taxon>Agaricales</taxon>
        <taxon>Tricholomatineae</taxon>
        <taxon>Lyophyllaceae</taxon>
        <taxon>Hypsizygus</taxon>
    </lineage>
</organism>
<dbReference type="STRING" id="39966.A0A369K8L1"/>
<name>A0A369K8L1_HYPMA</name>
<accession>A0A369K8L1</accession>
<dbReference type="EMBL" id="LUEZ02000017">
    <property type="protein sequence ID" value="RDB27246.1"/>
    <property type="molecule type" value="Genomic_DNA"/>
</dbReference>
<dbReference type="Proteomes" id="UP000076154">
    <property type="component" value="Unassembled WGS sequence"/>
</dbReference>
<gene>
    <name evidence="2" type="ORF">Hypma_004537</name>
</gene>
<feature type="region of interest" description="Disordered" evidence="1">
    <location>
        <begin position="90"/>
        <end position="127"/>
    </location>
</feature>
<protein>
    <submittedName>
        <fullName evidence="2">Uncharacterized protein</fullName>
    </submittedName>
</protein>
<dbReference type="AlphaFoldDB" id="A0A369K8L1"/>
<proteinExistence type="predicted"/>
<reference evidence="2" key="1">
    <citation type="submission" date="2018-04" db="EMBL/GenBank/DDBJ databases">
        <title>Whole genome sequencing of Hypsizygus marmoreus.</title>
        <authorList>
            <person name="Choi I.-G."/>
            <person name="Min B."/>
            <person name="Kim J.-G."/>
            <person name="Kim S."/>
            <person name="Oh Y.-L."/>
            <person name="Kong W.-S."/>
            <person name="Park H."/>
            <person name="Jeong J."/>
            <person name="Song E.-S."/>
        </authorList>
    </citation>
    <scope>NUCLEOTIDE SEQUENCE [LARGE SCALE GENOMIC DNA]</scope>
    <source>
        <strain evidence="2">51987-8</strain>
    </source>
</reference>
<evidence type="ECO:0000256" key="1">
    <source>
        <dbReference type="SAM" id="MobiDB-lite"/>
    </source>
</evidence>